<organism evidence="5 6">
    <name type="scientific">Grimontia sedimenti</name>
    <dbReference type="NCBI Taxonomy" id="2711294"/>
    <lineage>
        <taxon>Bacteria</taxon>
        <taxon>Pseudomonadati</taxon>
        <taxon>Pseudomonadota</taxon>
        <taxon>Gammaproteobacteria</taxon>
        <taxon>Vibrionales</taxon>
        <taxon>Vibrionaceae</taxon>
        <taxon>Grimontia</taxon>
    </lineage>
</organism>
<feature type="chain" id="PRO_5026745752" evidence="3">
    <location>
        <begin position="20"/>
        <end position="553"/>
    </location>
</feature>
<gene>
    <name evidence="5" type="ORF">G5S52_14190</name>
</gene>
<dbReference type="GO" id="GO:0043190">
    <property type="term" value="C:ATP-binding cassette (ABC) transporter complex"/>
    <property type="evidence" value="ECO:0007669"/>
    <property type="project" value="InterPro"/>
</dbReference>
<name>A0A6M1RKL9_9GAMM</name>
<evidence type="ECO:0000259" key="4">
    <source>
        <dbReference type="Pfam" id="PF00496"/>
    </source>
</evidence>
<evidence type="ECO:0000256" key="1">
    <source>
        <dbReference type="ARBA" id="ARBA00005695"/>
    </source>
</evidence>
<evidence type="ECO:0000256" key="3">
    <source>
        <dbReference type="SAM" id="SignalP"/>
    </source>
</evidence>
<accession>A0A6M1RKL9</accession>
<dbReference type="Pfam" id="PF00496">
    <property type="entry name" value="SBP_bac_5"/>
    <property type="match status" value="1"/>
</dbReference>
<dbReference type="GO" id="GO:1904680">
    <property type="term" value="F:peptide transmembrane transporter activity"/>
    <property type="evidence" value="ECO:0007669"/>
    <property type="project" value="TreeGrafter"/>
</dbReference>
<dbReference type="EMBL" id="JAALDL010000010">
    <property type="protein sequence ID" value="NGN98751.1"/>
    <property type="molecule type" value="Genomic_DNA"/>
</dbReference>
<dbReference type="SUPFAM" id="SSF53850">
    <property type="entry name" value="Periplasmic binding protein-like II"/>
    <property type="match status" value="1"/>
</dbReference>
<keyword evidence="6" id="KW-1185">Reference proteome</keyword>
<evidence type="ECO:0000256" key="2">
    <source>
        <dbReference type="ARBA" id="ARBA00022729"/>
    </source>
</evidence>
<dbReference type="InterPro" id="IPR000914">
    <property type="entry name" value="SBP_5_dom"/>
</dbReference>
<evidence type="ECO:0000313" key="6">
    <source>
        <dbReference type="Proteomes" id="UP000473008"/>
    </source>
</evidence>
<dbReference type="PIRSF" id="PIRSF002741">
    <property type="entry name" value="MppA"/>
    <property type="match status" value="1"/>
</dbReference>
<sequence>MLPRLLTLCFALVSFASSATTNTLTIIPELSNGFVRNYNPFRADTLATTRDFIFEPLMVFEEGVAHFRLAKSYTLSPDLKGILLSLRDDIKWSDGTPFSADDVVYSLSLLKDEPELDYNSLGYWMERIEKRGENEVYVSLSHPNAQIAHRLQEAIIVPMHQWQDISDKRFFLNAHPIGTGPFTDIKAFSSNNIVQCRNPNYWQQDKLKVDCIRYPQVKSNDELISRLSNGEFDWASAFIPDIERNYASYSRDYHYHHKPSTIVSLMFNFKHPNEELRKVIQDVRFRRAMSMSLARDLLINVAVFGQGEKAVFASGMASTFEDWIPNSAAEQHLYYIRFHPKAASRLLDELGLVDIDGDRFRELPSGEPLTLRIIAPNGWSDFISASNVAAEMFAAVGLRVKTEVLPFPEYEARMANANYDLSITNYFTGLTPFRYFNSAFNSAYQTPTSPRFAQHYFKDEKVDDLLDDFLLQTDQQKQRDIVSQLHLRVSENQVTVPLYYKLETVEFTTTRYKGWRRHEDGTPNVPPIWYTERPRLIQLLELEPVEESPKNTP</sequence>
<dbReference type="GO" id="GO:0030288">
    <property type="term" value="C:outer membrane-bounded periplasmic space"/>
    <property type="evidence" value="ECO:0007669"/>
    <property type="project" value="TreeGrafter"/>
</dbReference>
<dbReference type="PANTHER" id="PTHR30290:SF38">
    <property type="entry name" value="D,D-DIPEPTIDE-BINDING PERIPLASMIC PROTEIN DDPA-RELATED"/>
    <property type="match status" value="1"/>
</dbReference>
<dbReference type="Proteomes" id="UP000473008">
    <property type="component" value="Unassembled WGS sequence"/>
</dbReference>
<evidence type="ECO:0000313" key="5">
    <source>
        <dbReference type="EMBL" id="NGN98751.1"/>
    </source>
</evidence>
<dbReference type="Gene3D" id="3.10.105.10">
    <property type="entry name" value="Dipeptide-binding Protein, Domain 3"/>
    <property type="match status" value="1"/>
</dbReference>
<dbReference type="InterPro" id="IPR030678">
    <property type="entry name" value="Peptide/Ni-bd"/>
</dbReference>
<feature type="signal peptide" evidence="3">
    <location>
        <begin position="1"/>
        <end position="19"/>
    </location>
</feature>
<proteinExistence type="inferred from homology"/>
<reference evidence="5 6" key="1">
    <citation type="submission" date="2020-02" db="EMBL/GenBank/DDBJ databases">
        <title>The draft genome of Grimontia sedimenta sp. nov., isolated from benthic sediments near coral reefs south of Kuwait.</title>
        <authorList>
            <person name="Mahmoud H.M."/>
            <person name="Jose L."/>
            <person name="Eapen S."/>
        </authorList>
    </citation>
    <scope>NUCLEOTIDE SEQUENCE [LARGE SCALE GENOMIC DNA]</scope>
    <source>
        <strain evidence="5 6">S25</strain>
    </source>
</reference>
<comment type="caution">
    <text evidence="5">The sequence shown here is derived from an EMBL/GenBank/DDBJ whole genome shotgun (WGS) entry which is preliminary data.</text>
</comment>
<dbReference type="InterPro" id="IPR039424">
    <property type="entry name" value="SBP_5"/>
</dbReference>
<dbReference type="PANTHER" id="PTHR30290">
    <property type="entry name" value="PERIPLASMIC BINDING COMPONENT OF ABC TRANSPORTER"/>
    <property type="match status" value="1"/>
</dbReference>
<dbReference type="AlphaFoldDB" id="A0A6M1RKL9"/>
<dbReference type="Gene3D" id="3.90.76.10">
    <property type="entry name" value="Dipeptide-binding Protein, Domain 1"/>
    <property type="match status" value="1"/>
</dbReference>
<dbReference type="Gene3D" id="3.40.190.10">
    <property type="entry name" value="Periplasmic binding protein-like II"/>
    <property type="match status" value="1"/>
</dbReference>
<keyword evidence="2 3" id="KW-0732">Signal</keyword>
<dbReference type="CDD" id="cd08509">
    <property type="entry name" value="PBP2_TmCBP_oligosaccharides_like"/>
    <property type="match status" value="1"/>
</dbReference>
<comment type="similarity">
    <text evidence="1">Belongs to the bacterial solute-binding protein 5 family.</text>
</comment>
<dbReference type="RefSeq" id="WP_165014920.1">
    <property type="nucleotide sequence ID" value="NZ_JAALDL010000010.1"/>
</dbReference>
<dbReference type="GO" id="GO:0042938">
    <property type="term" value="P:dipeptide transport"/>
    <property type="evidence" value="ECO:0007669"/>
    <property type="project" value="TreeGrafter"/>
</dbReference>
<protein>
    <submittedName>
        <fullName evidence="5">ABC transporter substrate-binding protein</fullName>
    </submittedName>
</protein>
<feature type="domain" description="Solute-binding protein family 5" evidence="4">
    <location>
        <begin position="68"/>
        <end position="443"/>
    </location>
</feature>